<keyword evidence="2" id="KW-0732">Signal</keyword>
<dbReference type="Proteomes" id="UP000464178">
    <property type="component" value="Chromosome"/>
</dbReference>
<organism evidence="4 5">
    <name type="scientific">Gemmata massiliana</name>
    <dbReference type="NCBI Taxonomy" id="1210884"/>
    <lineage>
        <taxon>Bacteria</taxon>
        <taxon>Pseudomonadati</taxon>
        <taxon>Planctomycetota</taxon>
        <taxon>Planctomycetia</taxon>
        <taxon>Gemmatales</taxon>
        <taxon>Gemmataceae</taxon>
        <taxon>Gemmata</taxon>
    </lineage>
</organism>
<dbReference type="RefSeq" id="WP_162670718.1">
    <property type="nucleotide sequence ID" value="NZ_LR593886.1"/>
</dbReference>
<protein>
    <recommendedName>
        <fullName evidence="3">Pyrrolo-quinoline quinone repeat domain-containing protein</fullName>
    </recommendedName>
</protein>
<dbReference type="AlphaFoldDB" id="A0A6P2DA89"/>
<evidence type="ECO:0000313" key="4">
    <source>
        <dbReference type="EMBL" id="VTR96430.1"/>
    </source>
</evidence>
<gene>
    <name evidence="4" type="ORF">SOIL9_12840</name>
</gene>
<dbReference type="InterPro" id="IPR002372">
    <property type="entry name" value="PQQ_rpt_dom"/>
</dbReference>
<keyword evidence="5" id="KW-1185">Reference proteome</keyword>
<evidence type="ECO:0000256" key="1">
    <source>
        <dbReference type="SAM" id="MobiDB-lite"/>
    </source>
</evidence>
<sequence>MLALRPTLLALLVCVVSAGGATAADWSGWRGPTGMGQTDDKNLPLTWNGKTGENVRWKSPLPGTEEKAAQDQNQSSPIVYRGRVFVTVSYWPGKVDPKQQPEHHVACYRADDGKQLWDVKVEPGPWTFADLRGGYTAPTPAADDDRVYVVFGSSVIAALDHDGKHLWRKEIKPFKFDVALAASPILVGDVVVMQCDQTDKQSRLVGFDRKTGDVKWEQLRPAHGFAHSTPVLADIAGKKQLLVAASNALQGVDPGTGKVVWSCTASGDTVSPVLGGGLVYLDSGRGGTGVAVDPTGSGDVTKTNLKWKTGTMPEGYGSPVIVGEHLYRLHSPGVLKCLKLSNGEVLYSERLAGVSIHASPVAAPGGRVYFASAGKTFVVQAGEKFEVLSINDLGDDAPASPAVADGKLFLKGRKMLYCVGTKE</sequence>
<name>A0A6P2DA89_9BACT</name>
<feature type="region of interest" description="Disordered" evidence="1">
    <location>
        <begin position="26"/>
        <end position="74"/>
    </location>
</feature>
<evidence type="ECO:0000259" key="3">
    <source>
        <dbReference type="Pfam" id="PF13360"/>
    </source>
</evidence>
<dbReference type="Gene3D" id="2.40.10.480">
    <property type="match status" value="1"/>
</dbReference>
<evidence type="ECO:0000313" key="5">
    <source>
        <dbReference type="Proteomes" id="UP000464178"/>
    </source>
</evidence>
<dbReference type="EMBL" id="LR593886">
    <property type="protein sequence ID" value="VTR96430.1"/>
    <property type="molecule type" value="Genomic_DNA"/>
</dbReference>
<accession>A0A6P2DA89</accession>
<dbReference type="Pfam" id="PF13360">
    <property type="entry name" value="PQQ_2"/>
    <property type="match status" value="1"/>
</dbReference>
<dbReference type="KEGG" id="gms:SOIL9_12840"/>
<dbReference type="InterPro" id="IPR011047">
    <property type="entry name" value="Quinoprotein_ADH-like_sf"/>
</dbReference>
<dbReference type="SUPFAM" id="SSF50998">
    <property type="entry name" value="Quinoprotein alcohol dehydrogenase-like"/>
    <property type="match status" value="1"/>
</dbReference>
<reference evidence="4 5" key="1">
    <citation type="submission" date="2019-05" db="EMBL/GenBank/DDBJ databases">
        <authorList>
            <consortium name="Science for Life Laboratories"/>
        </authorList>
    </citation>
    <scope>NUCLEOTIDE SEQUENCE [LARGE SCALE GENOMIC DNA]</scope>
    <source>
        <strain evidence="4">Soil9</strain>
    </source>
</reference>
<feature type="signal peptide" evidence="2">
    <location>
        <begin position="1"/>
        <end position="23"/>
    </location>
</feature>
<dbReference type="PANTHER" id="PTHR34512">
    <property type="entry name" value="CELL SURFACE PROTEIN"/>
    <property type="match status" value="1"/>
</dbReference>
<dbReference type="Gene3D" id="2.130.10.10">
    <property type="entry name" value="YVTN repeat-like/Quinoprotein amine dehydrogenase"/>
    <property type="match status" value="1"/>
</dbReference>
<proteinExistence type="predicted"/>
<dbReference type="PANTHER" id="PTHR34512:SF30">
    <property type="entry name" value="OUTER MEMBRANE PROTEIN ASSEMBLY FACTOR BAMB"/>
    <property type="match status" value="1"/>
</dbReference>
<feature type="domain" description="Pyrrolo-quinoline quinone repeat" evidence="3">
    <location>
        <begin position="103"/>
        <end position="346"/>
    </location>
</feature>
<feature type="chain" id="PRO_5027108061" description="Pyrrolo-quinoline quinone repeat domain-containing protein" evidence="2">
    <location>
        <begin position="24"/>
        <end position="423"/>
    </location>
</feature>
<evidence type="ECO:0000256" key="2">
    <source>
        <dbReference type="SAM" id="SignalP"/>
    </source>
</evidence>
<dbReference type="InterPro" id="IPR015943">
    <property type="entry name" value="WD40/YVTN_repeat-like_dom_sf"/>
</dbReference>